<dbReference type="Gene3D" id="3.10.20.30">
    <property type="match status" value="1"/>
</dbReference>
<dbReference type="Pfam" id="PF02597">
    <property type="entry name" value="ThiS"/>
    <property type="match status" value="1"/>
</dbReference>
<dbReference type="Proteomes" id="UP000265341">
    <property type="component" value="Unassembled WGS sequence"/>
</dbReference>
<dbReference type="RefSeq" id="WP_119276060.1">
    <property type="nucleotide sequence ID" value="NZ_QWLA01000008.1"/>
</dbReference>
<dbReference type="OrthoDB" id="33120at2"/>
<organism evidence="1 2">
    <name type="scientific">Calidithermus roseus</name>
    <dbReference type="NCBI Taxonomy" id="1644118"/>
    <lineage>
        <taxon>Bacteria</taxon>
        <taxon>Thermotogati</taxon>
        <taxon>Deinococcota</taxon>
        <taxon>Deinococci</taxon>
        <taxon>Thermales</taxon>
        <taxon>Thermaceae</taxon>
        <taxon>Calidithermus</taxon>
    </lineage>
</organism>
<dbReference type="InterPro" id="IPR003749">
    <property type="entry name" value="ThiS/MoaD-like"/>
</dbReference>
<dbReference type="InterPro" id="IPR012675">
    <property type="entry name" value="Beta-grasp_dom_sf"/>
</dbReference>
<reference evidence="1 2" key="1">
    <citation type="submission" date="2018-08" db="EMBL/GenBank/DDBJ databases">
        <title>Meiothermus roseus NBRC 110900 genome sequencing project.</title>
        <authorList>
            <person name="Da Costa M.S."/>
            <person name="Albuquerque L."/>
            <person name="Raposo P."/>
            <person name="Froufe H.J.C."/>
            <person name="Barroso C.S."/>
            <person name="Egas C."/>
        </authorList>
    </citation>
    <scope>NUCLEOTIDE SEQUENCE [LARGE SCALE GENOMIC DNA]</scope>
    <source>
        <strain evidence="1 2">NBRC 110900</strain>
    </source>
</reference>
<comment type="caution">
    <text evidence="1">The sequence shown here is derived from an EMBL/GenBank/DDBJ whole genome shotgun (WGS) entry which is preliminary data.</text>
</comment>
<evidence type="ECO:0000313" key="1">
    <source>
        <dbReference type="EMBL" id="RIH88687.1"/>
    </source>
</evidence>
<dbReference type="SUPFAM" id="SSF54285">
    <property type="entry name" value="MoaD/ThiS"/>
    <property type="match status" value="1"/>
</dbReference>
<protein>
    <submittedName>
        <fullName evidence="1">Thiamine biosynthesis protein ThiS</fullName>
    </submittedName>
</protein>
<keyword evidence="2" id="KW-1185">Reference proteome</keyword>
<dbReference type="AlphaFoldDB" id="A0A399EVM2"/>
<accession>A0A399EVM2</accession>
<dbReference type="NCBIfam" id="TIGR01683">
    <property type="entry name" value="thiS"/>
    <property type="match status" value="1"/>
</dbReference>
<evidence type="ECO:0000313" key="2">
    <source>
        <dbReference type="Proteomes" id="UP000265341"/>
    </source>
</evidence>
<dbReference type="InterPro" id="IPR016155">
    <property type="entry name" value="Mopterin_synth/thiamin_S_b"/>
</dbReference>
<gene>
    <name evidence="1" type="ORF">Mrose_00720</name>
</gene>
<name>A0A399EVM2_9DEIN</name>
<dbReference type="EMBL" id="QWLA01000008">
    <property type="protein sequence ID" value="RIH88687.1"/>
    <property type="molecule type" value="Genomic_DNA"/>
</dbReference>
<dbReference type="CDD" id="cd00565">
    <property type="entry name" value="Ubl_ThiS"/>
    <property type="match status" value="1"/>
</dbReference>
<sequence length="68" mass="7177">MVWINGKAVEAEGKSLSEVVEAVCGQRGISLEAVAVMLNDEIWVKGRWPARPLAAGDVVEVVAVMQGG</sequence>
<proteinExistence type="predicted"/>
<dbReference type="InterPro" id="IPR010035">
    <property type="entry name" value="Thi_S"/>
</dbReference>